<gene>
    <name evidence="2" type="ORF">L0664_14135</name>
</gene>
<sequence>MSFGSHRQSDRPASAVRAGASTMPAAWQTRGVPSHDGHLQHGATVRSFGDILLDPLRWTMSSMLHKIASVSIACAVVVTFIF</sequence>
<name>A0ABS9CY64_9RHOB</name>
<accession>A0ABS9CY64</accession>
<evidence type="ECO:0000313" key="2">
    <source>
        <dbReference type="EMBL" id="MCF2872211.1"/>
    </source>
</evidence>
<proteinExistence type="predicted"/>
<reference evidence="2 3" key="1">
    <citation type="submission" date="2022-01" db="EMBL/GenBank/DDBJ databases">
        <title>Octadecabacter sp. nov., isolated from a marine alga.</title>
        <authorList>
            <person name="Jin M.S."/>
            <person name="Kim H.M."/>
            <person name="Han D.M."/>
            <person name="Jung J.J."/>
            <person name="Jeon C.O."/>
        </authorList>
    </citation>
    <scope>NUCLEOTIDE SEQUENCE [LARGE SCALE GENOMIC DNA]</scope>
    <source>
        <strain evidence="2 3">G9-8</strain>
    </source>
</reference>
<comment type="caution">
    <text evidence="2">The sequence shown here is derived from an EMBL/GenBank/DDBJ whole genome shotgun (WGS) entry which is preliminary data.</text>
</comment>
<dbReference type="Proteomes" id="UP001200557">
    <property type="component" value="Unassembled WGS sequence"/>
</dbReference>
<protein>
    <submittedName>
        <fullName evidence="2">Uncharacterized protein</fullName>
    </submittedName>
</protein>
<organism evidence="2 3">
    <name type="scientific">Octadecabacter dasysiphoniae</name>
    <dbReference type="NCBI Taxonomy" id="2909341"/>
    <lineage>
        <taxon>Bacteria</taxon>
        <taxon>Pseudomonadati</taxon>
        <taxon>Pseudomonadota</taxon>
        <taxon>Alphaproteobacteria</taxon>
        <taxon>Rhodobacterales</taxon>
        <taxon>Roseobacteraceae</taxon>
        <taxon>Octadecabacter</taxon>
    </lineage>
</organism>
<evidence type="ECO:0000313" key="3">
    <source>
        <dbReference type="Proteomes" id="UP001200557"/>
    </source>
</evidence>
<feature type="region of interest" description="Disordered" evidence="1">
    <location>
        <begin position="1"/>
        <end position="22"/>
    </location>
</feature>
<dbReference type="EMBL" id="JAKGAQ010000003">
    <property type="protein sequence ID" value="MCF2872211.1"/>
    <property type="molecule type" value="Genomic_DNA"/>
</dbReference>
<evidence type="ECO:0000256" key="1">
    <source>
        <dbReference type="SAM" id="MobiDB-lite"/>
    </source>
</evidence>
<keyword evidence="3" id="KW-1185">Reference proteome</keyword>